<dbReference type="AlphaFoldDB" id="A0A3A2ZCC4"/>
<evidence type="ECO:0000313" key="2">
    <source>
        <dbReference type="Proteomes" id="UP000266188"/>
    </source>
</evidence>
<accession>A0A3A2ZCC4</accession>
<dbReference type="Proteomes" id="UP000266188">
    <property type="component" value="Unassembled WGS sequence"/>
</dbReference>
<organism evidence="1 2">
    <name type="scientific">Aspergillus sclerotialis</name>
    <dbReference type="NCBI Taxonomy" id="2070753"/>
    <lineage>
        <taxon>Eukaryota</taxon>
        <taxon>Fungi</taxon>
        <taxon>Dikarya</taxon>
        <taxon>Ascomycota</taxon>
        <taxon>Pezizomycotina</taxon>
        <taxon>Eurotiomycetes</taxon>
        <taxon>Eurotiomycetidae</taxon>
        <taxon>Eurotiales</taxon>
        <taxon>Aspergillaceae</taxon>
        <taxon>Aspergillus</taxon>
        <taxon>Aspergillus subgen. Polypaecilum</taxon>
    </lineage>
</organism>
<name>A0A3A2ZCC4_9EURO</name>
<evidence type="ECO:0000313" key="1">
    <source>
        <dbReference type="EMBL" id="RJE17024.1"/>
    </source>
</evidence>
<proteinExistence type="predicted"/>
<protein>
    <submittedName>
        <fullName evidence="1">Uncharacterized protein</fullName>
    </submittedName>
</protein>
<keyword evidence="2" id="KW-1185">Reference proteome</keyword>
<reference evidence="2" key="1">
    <citation type="submission" date="2017-02" db="EMBL/GenBank/DDBJ databases">
        <authorList>
            <person name="Tafer H."/>
            <person name="Lopandic K."/>
        </authorList>
    </citation>
    <scope>NUCLEOTIDE SEQUENCE [LARGE SCALE GENOMIC DNA]</scope>
    <source>
        <strain evidence="2">CBS 366.77</strain>
    </source>
</reference>
<dbReference type="STRING" id="2070753.A0A3A2ZCC4"/>
<sequence>MVNDFSLPFCQLKLQILFNAEAKGEIQNDIVDVMFKAAVADSGATISHWVDLVALMSQDAVRQ</sequence>
<comment type="caution">
    <text evidence="1">The sequence shown here is derived from an EMBL/GenBank/DDBJ whole genome shotgun (WGS) entry which is preliminary data.</text>
</comment>
<feature type="non-terminal residue" evidence="1">
    <location>
        <position position="63"/>
    </location>
</feature>
<dbReference type="OrthoDB" id="20828at2759"/>
<gene>
    <name evidence="1" type="ORF">PHISCL_10639</name>
</gene>
<dbReference type="EMBL" id="MVGC01001829">
    <property type="protein sequence ID" value="RJE17024.1"/>
    <property type="molecule type" value="Genomic_DNA"/>
</dbReference>